<dbReference type="InterPro" id="IPR000531">
    <property type="entry name" value="Beta-barrel_TonB"/>
</dbReference>
<dbReference type="InterPro" id="IPR036942">
    <property type="entry name" value="Beta-barrel_TonB_sf"/>
</dbReference>
<keyword evidence="13" id="KW-1185">Reference proteome</keyword>
<comment type="subcellular location">
    <subcellularLocation>
        <location evidence="1 8">Cell outer membrane</location>
        <topology evidence="1 8">Multi-pass membrane protein</topology>
    </subcellularLocation>
</comment>
<dbReference type="InterPro" id="IPR023997">
    <property type="entry name" value="TonB-dep_OMP_SusC/RagA_CS"/>
</dbReference>
<dbReference type="Pfam" id="PF13620">
    <property type="entry name" value="CarboxypepD_reg"/>
    <property type="match status" value="1"/>
</dbReference>
<dbReference type="Proteomes" id="UP001500582">
    <property type="component" value="Unassembled WGS sequence"/>
</dbReference>
<dbReference type="SUPFAM" id="SSF49464">
    <property type="entry name" value="Carboxypeptidase regulatory domain-like"/>
    <property type="match status" value="1"/>
</dbReference>
<dbReference type="Pfam" id="PF07715">
    <property type="entry name" value="Plug"/>
    <property type="match status" value="1"/>
</dbReference>
<dbReference type="Pfam" id="PF00593">
    <property type="entry name" value="TonB_dep_Rec_b-barrel"/>
    <property type="match status" value="1"/>
</dbReference>
<feature type="domain" description="TonB-dependent receptor plug" evidence="11">
    <location>
        <begin position="217"/>
        <end position="323"/>
    </location>
</feature>
<evidence type="ECO:0000256" key="7">
    <source>
        <dbReference type="ARBA" id="ARBA00023237"/>
    </source>
</evidence>
<evidence type="ECO:0000313" key="12">
    <source>
        <dbReference type="EMBL" id="GAA4310171.1"/>
    </source>
</evidence>
<comment type="similarity">
    <text evidence="8 9">Belongs to the TonB-dependent receptor family.</text>
</comment>
<evidence type="ECO:0000256" key="6">
    <source>
        <dbReference type="ARBA" id="ARBA00023136"/>
    </source>
</evidence>
<keyword evidence="7 8" id="KW-0998">Cell outer membrane</keyword>
<sequence length="1082" mass="120419">MKHKKLLLQKFMRITLLVGVTIIAASQFLMAGVSSGQLLQKRIDLSYNKTSLYNLIEDIQQKNNIDFAFTDHLNLDKIKVSDVHFTKTSIQQILTELLMPHRITFHEKAGVITLAALPAPGRITGRIVDNTGETLIGATVKIVELNQSVSTDAQGIFSIAIAPGTYTVEVSYISYATQRKANIVVEENGTATVNFTLEAEMGKLNEVVVVGYGTQNRREVTSAIATVKAEDFNKGSARSPLELIQGKVAGLNIIKTQGNNPNAGTSIQLRGVTSLSGTTTPLIVIDGIPGGNLDLLQQDDIESFDVLKDGSAAAIYGTRGNPGVILITTKKGSAGAPKYDYNTYFQRDYVDKKPDFLSAATFRQKIADGVIAPANDLGASTDLYNELINKDNLSQYHNFAASGGSDKANYRTSFYYNDFEGIAKNNGREQFGGRLNVNQKGLKDKLTMQVNVVANFNKANLLGGGSGDFEQAVSWNPTAPLTNPDGTYYVLQDRYNPISRFANRIDERQQQTFSGDGRLNLELIKNLNISMFGSYTRDNYNNRYYRSMQDYDQRILSDYKGTAYASKENVLTWTKTFEPTISYKKFITNDHMVSGVVGYSYQYSTFERFNVNNSGFTTDGFLDWNLGAGNAITNTGLPRPGIGSFKDDNTLIAFFGRVNYAFKDRYFAQFILRREGSSRFGANNKWGNFPAASVGWTISEESFLKDIKAISSLKLRVGYGVTGNQGIPNYQSLITLSTGGLYPQNGVYYQTYGASRNPNPDLRWERKAEWNFGLDYALLDNRISGAIDVYSRTTKDLLYNYTAQQPSYVLANLYTNVGTLKNNGIEILISAVAVKKNDFQWSIDLTANSQFNKLAKLSNETFKANWLNFSDIPNPGAMGPAIRLEEGGKVGNFYGKRFAGFSDDGKWLFYKADGSKAPASQINENDKTIIGNGVPKYVMGLNQTFRYKNFDLNILMRGKFGFDILNLKEIFYGNKNYLPNNIFNSAFGRHAQLKDDPQYSDYYIEKGDFVKLDNVTLGYTFKLKSSYLRNMRLFVTGRNILTVTGYKGLDPELQDTGFDTGVDSRGFYPRTRSWTAGFSIGF</sequence>
<dbReference type="InterPro" id="IPR037066">
    <property type="entry name" value="Plug_dom_sf"/>
</dbReference>
<evidence type="ECO:0000259" key="11">
    <source>
        <dbReference type="Pfam" id="PF07715"/>
    </source>
</evidence>
<evidence type="ECO:0000313" key="13">
    <source>
        <dbReference type="Proteomes" id="UP001500582"/>
    </source>
</evidence>
<keyword evidence="6 8" id="KW-0472">Membrane</keyword>
<accession>A0ABP8FTB4</accession>
<evidence type="ECO:0000259" key="10">
    <source>
        <dbReference type="Pfam" id="PF00593"/>
    </source>
</evidence>
<evidence type="ECO:0000256" key="2">
    <source>
        <dbReference type="ARBA" id="ARBA00022448"/>
    </source>
</evidence>
<keyword evidence="12" id="KW-0675">Receptor</keyword>
<dbReference type="InterPro" id="IPR008969">
    <property type="entry name" value="CarboxyPept-like_regulatory"/>
</dbReference>
<keyword evidence="5 9" id="KW-0798">TonB box</keyword>
<protein>
    <submittedName>
        <fullName evidence="12">TonB-dependent receptor</fullName>
    </submittedName>
</protein>
<comment type="caution">
    <text evidence="12">The sequence shown here is derived from an EMBL/GenBank/DDBJ whole genome shotgun (WGS) entry which is preliminary data.</text>
</comment>
<evidence type="ECO:0000256" key="5">
    <source>
        <dbReference type="ARBA" id="ARBA00023077"/>
    </source>
</evidence>
<dbReference type="RefSeq" id="WP_345209385.1">
    <property type="nucleotide sequence ID" value="NZ_BAABFT010000001.1"/>
</dbReference>
<evidence type="ECO:0000256" key="8">
    <source>
        <dbReference type="PROSITE-ProRule" id="PRU01360"/>
    </source>
</evidence>
<proteinExistence type="inferred from homology"/>
<dbReference type="EMBL" id="BAABFT010000001">
    <property type="protein sequence ID" value="GAA4310171.1"/>
    <property type="molecule type" value="Genomic_DNA"/>
</dbReference>
<dbReference type="InterPro" id="IPR039426">
    <property type="entry name" value="TonB-dep_rcpt-like"/>
</dbReference>
<evidence type="ECO:0000256" key="9">
    <source>
        <dbReference type="RuleBase" id="RU003357"/>
    </source>
</evidence>
<reference evidence="13" key="1">
    <citation type="journal article" date="2019" name="Int. J. Syst. Evol. Microbiol.">
        <title>The Global Catalogue of Microorganisms (GCM) 10K type strain sequencing project: providing services to taxonomists for standard genome sequencing and annotation.</title>
        <authorList>
            <consortium name="The Broad Institute Genomics Platform"/>
            <consortium name="The Broad Institute Genome Sequencing Center for Infectious Disease"/>
            <person name="Wu L."/>
            <person name="Ma J."/>
        </authorList>
    </citation>
    <scope>NUCLEOTIDE SEQUENCE [LARGE SCALE GENOMIC DNA]</scope>
    <source>
        <strain evidence="13">JCM 17705</strain>
    </source>
</reference>
<dbReference type="PROSITE" id="PS52016">
    <property type="entry name" value="TONB_DEPENDENT_REC_3"/>
    <property type="match status" value="1"/>
</dbReference>
<organism evidence="12 13">
    <name type="scientific">Mucilaginibacter gynuensis</name>
    <dbReference type="NCBI Taxonomy" id="1302236"/>
    <lineage>
        <taxon>Bacteria</taxon>
        <taxon>Pseudomonadati</taxon>
        <taxon>Bacteroidota</taxon>
        <taxon>Sphingobacteriia</taxon>
        <taxon>Sphingobacteriales</taxon>
        <taxon>Sphingobacteriaceae</taxon>
        <taxon>Mucilaginibacter</taxon>
    </lineage>
</organism>
<dbReference type="InterPro" id="IPR012910">
    <property type="entry name" value="Plug_dom"/>
</dbReference>
<keyword evidence="2 8" id="KW-0813">Transport</keyword>
<evidence type="ECO:0000256" key="1">
    <source>
        <dbReference type="ARBA" id="ARBA00004571"/>
    </source>
</evidence>
<keyword evidence="3 8" id="KW-1134">Transmembrane beta strand</keyword>
<evidence type="ECO:0000256" key="4">
    <source>
        <dbReference type="ARBA" id="ARBA00022692"/>
    </source>
</evidence>
<dbReference type="Gene3D" id="2.40.170.20">
    <property type="entry name" value="TonB-dependent receptor, beta-barrel domain"/>
    <property type="match status" value="1"/>
</dbReference>
<dbReference type="SUPFAM" id="SSF56935">
    <property type="entry name" value="Porins"/>
    <property type="match status" value="1"/>
</dbReference>
<dbReference type="NCBIfam" id="TIGR04056">
    <property type="entry name" value="OMP_RagA_SusC"/>
    <property type="match status" value="1"/>
</dbReference>
<dbReference type="Gene3D" id="2.170.130.10">
    <property type="entry name" value="TonB-dependent receptor, plug domain"/>
    <property type="match status" value="1"/>
</dbReference>
<name>A0ABP8FTB4_9SPHI</name>
<gene>
    <name evidence="12" type="ORF">GCM10023149_04760</name>
</gene>
<dbReference type="Gene3D" id="2.60.40.1120">
    <property type="entry name" value="Carboxypeptidase-like, regulatory domain"/>
    <property type="match status" value="1"/>
</dbReference>
<evidence type="ECO:0000256" key="3">
    <source>
        <dbReference type="ARBA" id="ARBA00022452"/>
    </source>
</evidence>
<keyword evidence="4 8" id="KW-0812">Transmembrane</keyword>
<dbReference type="NCBIfam" id="TIGR04057">
    <property type="entry name" value="SusC_RagA_signa"/>
    <property type="match status" value="1"/>
</dbReference>
<dbReference type="InterPro" id="IPR023996">
    <property type="entry name" value="TonB-dep_OMP_SusC/RagA"/>
</dbReference>
<feature type="domain" description="TonB-dependent receptor-like beta-barrel" evidence="10">
    <location>
        <begin position="493"/>
        <end position="1040"/>
    </location>
</feature>